<evidence type="ECO:0000256" key="1">
    <source>
        <dbReference type="SAM" id="MobiDB-lite"/>
    </source>
</evidence>
<dbReference type="PROSITE" id="PS50802">
    <property type="entry name" value="OTU"/>
    <property type="match status" value="1"/>
</dbReference>
<dbReference type="Gene3D" id="3.90.70.80">
    <property type="match status" value="1"/>
</dbReference>
<dbReference type="SUPFAM" id="SSF54001">
    <property type="entry name" value="Cysteine proteinases"/>
    <property type="match status" value="1"/>
</dbReference>
<dbReference type="AlphaFoldDB" id="A0A5C5G6E8"/>
<dbReference type="InterPro" id="IPR050704">
    <property type="entry name" value="Peptidase_C85-like"/>
</dbReference>
<gene>
    <name evidence="3" type="ORF">DMC30DRAFT_423053</name>
</gene>
<evidence type="ECO:0000313" key="3">
    <source>
        <dbReference type="EMBL" id="TNY24648.1"/>
    </source>
</evidence>
<dbReference type="Proteomes" id="UP000311382">
    <property type="component" value="Unassembled WGS sequence"/>
</dbReference>
<keyword evidence="4" id="KW-1185">Reference proteome</keyword>
<accession>A0A5C5G6E8</accession>
<feature type="compositionally biased region" description="Basic and acidic residues" evidence="1">
    <location>
        <begin position="181"/>
        <end position="193"/>
    </location>
</feature>
<reference evidence="3 4" key="1">
    <citation type="submission" date="2019-03" db="EMBL/GenBank/DDBJ databases">
        <title>Rhodosporidium diobovatum UCD-FST 08-225 genome sequencing, assembly, and annotation.</title>
        <authorList>
            <person name="Fakankun I.U."/>
            <person name="Fristensky B."/>
            <person name="Levin D.B."/>
        </authorList>
    </citation>
    <scope>NUCLEOTIDE SEQUENCE [LARGE SCALE GENOMIC DNA]</scope>
    <source>
        <strain evidence="3 4">UCD-FST 08-225</strain>
    </source>
</reference>
<dbReference type="PANTHER" id="PTHR12419:SF10">
    <property type="entry name" value="DEUBIQUITINASE OTUD6B"/>
    <property type="match status" value="1"/>
</dbReference>
<feature type="region of interest" description="Disordered" evidence="1">
    <location>
        <begin position="39"/>
        <end position="84"/>
    </location>
</feature>
<sequence>MADSSAVAAAHHAANTQTVVDAAAATKPTPSALNPLLARGKLKKGGKGSSAKGKSKAKLVKDVAKARQDELNVVTSGGPDPAEEGEVLDLADQLLEQLGGHLEDNDAQAQPAPLQEASTSQTPASNNALSPTPSHGSGQSTRERFQGFKEDLKDAFMPNRNSDGNGERKVNRQQARKLRKADHFEQQRREAEAEVVAENDRSVEMEKEAIETQCRKLKVMIKEIEPDGHCMFSAVADQVNFLKLSPTKETHEDTRKKAAAYMRAHPDDFLPFLPSEVDPENMMSPSEPSGLLVYEFARYCDTVENTAEWGGEPEIRALSLHYEAPVIVVQAGTEMVEHGSDFPRERAMLISYHRKMYGLGEHYNSLRPTTHGAPHVLTPAPSADAPLVARVPA</sequence>
<evidence type="ECO:0000313" key="4">
    <source>
        <dbReference type="Proteomes" id="UP000311382"/>
    </source>
</evidence>
<organism evidence="3 4">
    <name type="scientific">Rhodotorula diobovata</name>
    <dbReference type="NCBI Taxonomy" id="5288"/>
    <lineage>
        <taxon>Eukaryota</taxon>
        <taxon>Fungi</taxon>
        <taxon>Dikarya</taxon>
        <taxon>Basidiomycota</taxon>
        <taxon>Pucciniomycotina</taxon>
        <taxon>Microbotryomycetes</taxon>
        <taxon>Sporidiobolales</taxon>
        <taxon>Sporidiobolaceae</taxon>
        <taxon>Rhodotorula</taxon>
    </lineage>
</organism>
<dbReference type="GO" id="GO:0004843">
    <property type="term" value="F:cysteine-type deubiquitinase activity"/>
    <property type="evidence" value="ECO:0007669"/>
    <property type="project" value="TreeGrafter"/>
</dbReference>
<feature type="compositionally biased region" description="Basic and acidic residues" evidence="1">
    <location>
        <begin position="59"/>
        <end position="70"/>
    </location>
</feature>
<protein>
    <recommendedName>
        <fullName evidence="2">OTU domain-containing protein</fullName>
    </recommendedName>
</protein>
<dbReference type="CDD" id="cd22748">
    <property type="entry name" value="OTU_OTUD6-like"/>
    <property type="match status" value="1"/>
</dbReference>
<dbReference type="OrthoDB" id="415023at2759"/>
<dbReference type="GO" id="GO:0016579">
    <property type="term" value="P:protein deubiquitination"/>
    <property type="evidence" value="ECO:0007669"/>
    <property type="project" value="TreeGrafter"/>
</dbReference>
<dbReference type="InterPro" id="IPR003323">
    <property type="entry name" value="OTU_dom"/>
</dbReference>
<dbReference type="EMBL" id="SOZI01000001">
    <property type="protein sequence ID" value="TNY24648.1"/>
    <property type="molecule type" value="Genomic_DNA"/>
</dbReference>
<feature type="region of interest" description="Disordered" evidence="1">
    <location>
        <begin position="156"/>
        <end position="193"/>
    </location>
</feature>
<evidence type="ECO:0000259" key="2">
    <source>
        <dbReference type="PROSITE" id="PS50802"/>
    </source>
</evidence>
<dbReference type="PANTHER" id="PTHR12419">
    <property type="entry name" value="OTU DOMAIN CONTAINING PROTEIN"/>
    <property type="match status" value="1"/>
</dbReference>
<dbReference type="STRING" id="5288.A0A5C5G6E8"/>
<feature type="region of interest" description="Disordered" evidence="1">
    <location>
        <begin position="105"/>
        <end position="143"/>
    </location>
</feature>
<dbReference type="InterPro" id="IPR038765">
    <property type="entry name" value="Papain-like_cys_pep_sf"/>
</dbReference>
<comment type="caution">
    <text evidence="3">The sequence shown here is derived from an EMBL/GenBank/DDBJ whole genome shotgun (WGS) entry which is preliminary data.</text>
</comment>
<dbReference type="Pfam" id="PF02338">
    <property type="entry name" value="OTU"/>
    <property type="match status" value="1"/>
</dbReference>
<proteinExistence type="predicted"/>
<feature type="compositionally biased region" description="Polar residues" evidence="1">
    <location>
        <begin position="116"/>
        <end position="140"/>
    </location>
</feature>
<name>A0A5C5G6E8_9BASI</name>
<feature type="domain" description="OTU" evidence="2">
    <location>
        <begin position="219"/>
        <end position="369"/>
    </location>
</feature>